<proteinExistence type="predicted"/>
<dbReference type="InterPro" id="IPR003848">
    <property type="entry name" value="DUF218"/>
</dbReference>
<protein>
    <submittedName>
        <fullName evidence="3">YdcF family protein</fullName>
    </submittedName>
</protein>
<evidence type="ECO:0000313" key="4">
    <source>
        <dbReference type="Proteomes" id="UP000526408"/>
    </source>
</evidence>
<evidence type="ECO:0000313" key="3">
    <source>
        <dbReference type="EMBL" id="NKX46409.1"/>
    </source>
</evidence>
<keyword evidence="1" id="KW-1133">Transmembrane helix</keyword>
<gene>
    <name evidence="3" type="ORF">HCU73_17585</name>
</gene>
<dbReference type="Gene3D" id="3.40.50.620">
    <property type="entry name" value="HUPs"/>
    <property type="match status" value="1"/>
</dbReference>
<feature type="domain" description="DUF218" evidence="2">
    <location>
        <begin position="41"/>
        <end position="187"/>
    </location>
</feature>
<dbReference type="GO" id="GO:0043164">
    <property type="term" value="P:Gram-negative-bacterium-type cell wall biogenesis"/>
    <property type="evidence" value="ECO:0007669"/>
    <property type="project" value="TreeGrafter"/>
</dbReference>
<dbReference type="PANTHER" id="PTHR30336">
    <property type="entry name" value="INNER MEMBRANE PROTEIN, PROBABLE PERMEASE"/>
    <property type="match status" value="1"/>
</dbReference>
<dbReference type="GO" id="GO:0000270">
    <property type="term" value="P:peptidoglycan metabolic process"/>
    <property type="evidence" value="ECO:0007669"/>
    <property type="project" value="TreeGrafter"/>
</dbReference>
<reference evidence="3 4" key="1">
    <citation type="submission" date="2020-04" db="EMBL/GenBank/DDBJ databases">
        <authorList>
            <person name="Yoon J."/>
        </authorList>
    </citation>
    <scope>NUCLEOTIDE SEQUENCE [LARGE SCALE GENOMIC DNA]</scope>
    <source>
        <strain evidence="3 4">KMU-115</strain>
    </source>
</reference>
<dbReference type="RefSeq" id="WP_168624795.1">
    <property type="nucleotide sequence ID" value="NZ_JAAZQQ010000007.1"/>
</dbReference>
<name>A0A7X6K0A3_9RHOB</name>
<organism evidence="3 4">
    <name type="scientific">Roseicyclus persicicus</name>
    <dbReference type="NCBI Taxonomy" id="2650661"/>
    <lineage>
        <taxon>Bacteria</taxon>
        <taxon>Pseudomonadati</taxon>
        <taxon>Pseudomonadota</taxon>
        <taxon>Alphaproteobacteria</taxon>
        <taxon>Rhodobacterales</taxon>
        <taxon>Roseobacteraceae</taxon>
        <taxon>Roseicyclus</taxon>
    </lineage>
</organism>
<dbReference type="PANTHER" id="PTHR30336:SF4">
    <property type="entry name" value="ENVELOPE BIOGENESIS FACTOR ELYC"/>
    <property type="match status" value="1"/>
</dbReference>
<keyword evidence="1" id="KW-0812">Transmembrane</keyword>
<dbReference type="InterPro" id="IPR051599">
    <property type="entry name" value="Cell_Envelope_Assoc"/>
</dbReference>
<dbReference type="GO" id="GO:0005886">
    <property type="term" value="C:plasma membrane"/>
    <property type="evidence" value="ECO:0007669"/>
    <property type="project" value="TreeGrafter"/>
</dbReference>
<keyword evidence="1" id="KW-0472">Membrane</keyword>
<evidence type="ECO:0000256" key="1">
    <source>
        <dbReference type="SAM" id="Phobius"/>
    </source>
</evidence>
<feature type="transmembrane region" description="Helical" evidence="1">
    <location>
        <begin position="12"/>
        <end position="33"/>
    </location>
</feature>
<accession>A0A7X6K0A3</accession>
<dbReference type="CDD" id="cd06259">
    <property type="entry name" value="YdcF-like"/>
    <property type="match status" value="1"/>
</dbReference>
<dbReference type="AlphaFoldDB" id="A0A7X6K0A3"/>
<dbReference type="EMBL" id="JAAZQQ010000007">
    <property type="protein sequence ID" value="NKX46409.1"/>
    <property type="molecule type" value="Genomic_DNA"/>
</dbReference>
<comment type="caution">
    <text evidence="3">The sequence shown here is derived from an EMBL/GenBank/DDBJ whole genome shotgun (WGS) entry which is preliminary data.</text>
</comment>
<keyword evidence="4" id="KW-1185">Reference proteome</keyword>
<evidence type="ECO:0000259" key="2">
    <source>
        <dbReference type="Pfam" id="PF02698"/>
    </source>
</evidence>
<dbReference type="InterPro" id="IPR014729">
    <property type="entry name" value="Rossmann-like_a/b/a_fold"/>
</dbReference>
<dbReference type="Pfam" id="PF02698">
    <property type="entry name" value="DUF218"/>
    <property type="match status" value="1"/>
</dbReference>
<sequence>MGVRRLGRLIRTALLLWAASLAAVCLWTFLWPLDRPLPRGDAIVCLGAGVNAAGVIDAASRARAGACAALARAGAAPVVVFTGGAAAPGAPSAAAGMAAVARAAGVAEASVLLEEDAHSTLQNALNTRPRLPEGARVILVTEAFHLPRAWASFRAMGVEVAALYPALRLRAGRDGTPDWTMLLRESVALWFNAGRYAAWRVGGALGIEDSRRGDWLH</sequence>
<dbReference type="Proteomes" id="UP000526408">
    <property type="component" value="Unassembled WGS sequence"/>
</dbReference>